<evidence type="ECO:0000313" key="4">
    <source>
        <dbReference type="Proteomes" id="UP000585474"/>
    </source>
</evidence>
<accession>A0A7J0DLB8</accession>
<evidence type="ECO:0000259" key="2">
    <source>
        <dbReference type="Pfam" id="PF08063"/>
    </source>
</evidence>
<dbReference type="InterPro" id="IPR038650">
    <property type="entry name" value="PADR1_C_dom_sf"/>
</dbReference>
<comment type="caution">
    <text evidence="3">The sequence shown here is derived from an EMBL/GenBank/DDBJ whole genome shotgun (WGS) entry which is preliminary data.</text>
</comment>
<proteinExistence type="predicted"/>
<dbReference type="Gene3D" id="2.20.25.630">
    <property type="match status" value="1"/>
</dbReference>
<reference evidence="4" key="1">
    <citation type="submission" date="2019-07" db="EMBL/GenBank/DDBJ databases">
        <title>De Novo Assembly of kiwifruit Actinidia rufa.</title>
        <authorList>
            <person name="Sugita-Konishi S."/>
            <person name="Sato K."/>
            <person name="Mori E."/>
            <person name="Abe Y."/>
            <person name="Kisaki G."/>
            <person name="Hamano K."/>
            <person name="Suezawa K."/>
            <person name="Otani M."/>
            <person name="Fukuda T."/>
            <person name="Manabe T."/>
            <person name="Gomi K."/>
            <person name="Tabuchi M."/>
            <person name="Akimitsu K."/>
            <person name="Kataoka I."/>
        </authorList>
    </citation>
    <scope>NUCLEOTIDE SEQUENCE [LARGE SCALE GENOMIC DNA]</scope>
    <source>
        <strain evidence="4">cv. Fuchu</strain>
    </source>
</reference>
<dbReference type="Pfam" id="PF08063">
    <property type="entry name" value="Zn_ribbon_PADR1"/>
    <property type="match status" value="1"/>
</dbReference>
<protein>
    <submittedName>
        <fullName evidence="3">Poly(ADP-ribose) polymerase 2</fullName>
    </submittedName>
</protein>
<dbReference type="InterPro" id="IPR012982">
    <property type="entry name" value="PARP1-like_PADR1_Zn_ribbon"/>
</dbReference>
<organism evidence="3 4">
    <name type="scientific">Actinidia rufa</name>
    <dbReference type="NCBI Taxonomy" id="165716"/>
    <lineage>
        <taxon>Eukaryota</taxon>
        <taxon>Viridiplantae</taxon>
        <taxon>Streptophyta</taxon>
        <taxon>Embryophyta</taxon>
        <taxon>Tracheophyta</taxon>
        <taxon>Spermatophyta</taxon>
        <taxon>Magnoliopsida</taxon>
        <taxon>eudicotyledons</taxon>
        <taxon>Gunneridae</taxon>
        <taxon>Pentapetalae</taxon>
        <taxon>asterids</taxon>
        <taxon>Ericales</taxon>
        <taxon>Actinidiaceae</taxon>
        <taxon>Actinidia</taxon>
    </lineage>
</organism>
<dbReference type="AlphaFoldDB" id="A0A7J0DLB8"/>
<dbReference type="Proteomes" id="UP000585474">
    <property type="component" value="Unassembled WGS sequence"/>
</dbReference>
<feature type="region of interest" description="Disordered" evidence="1">
    <location>
        <begin position="55"/>
        <end position="90"/>
    </location>
</feature>
<keyword evidence="4" id="KW-1185">Reference proteome</keyword>
<evidence type="ECO:0000256" key="1">
    <source>
        <dbReference type="SAM" id="MobiDB-lite"/>
    </source>
</evidence>
<evidence type="ECO:0000313" key="3">
    <source>
        <dbReference type="EMBL" id="GFS36539.1"/>
    </source>
</evidence>
<dbReference type="EMBL" id="BJWL01000255">
    <property type="protein sequence ID" value="GFS36539.1"/>
    <property type="molecule type" value="Genomic_DNA"/>
</dbReference>
<sequence>MYHCHGYLPSWNKCSYTTIEPKRVKGKWKIPKEVSKDYLCKFEWPILSGLKSQKAKNLSRMLPPPSSDMPCGNQATNGQHQPSKGEKMGDLNIDYPRNHWMSGQAIEGFVGQVPTKIKKVSSGVLDNEDAEMNAARIGLLGKNFSHLKGKGNLISLLPTVKNLGTRYFYGMVS</sequence>
<dbReference type="PROSITE" id="PS52007">
    <property type="entry name" value="PADR1"/>
    <property type="match status" value="1"/>
</dbReference>
<dbReference type="GO" id="GO:0008270">
    <property type="term" value="F:zinc ion binding"/>
    <property type="evidence" value="ECO:0007669"/>
    <property type="project" value="InterPro"/>
</dbReference>
<name>A0A7J0DLB8_9ERIC</name>
<feature type="compositionally biased region" description="Polar residues" evidence="1">
    <location>
        <begin position="73"/>
        <end position="82"/>
    </location>
</feature>
<gene>
    <name evidence="3" type="ORF">Acr_00g0046550</name>
</gene>
<feature type="domain" description="PARP1-like PADR1" evidence="2">
    <location>
        <begin position="1"/>
        <end position="24"/>
    </location>
</feature>